<feature type="repeat" description="ANK" evidence="3">
    <location>
        <begin position="90"/>
        <end position="122"/>
    </location>
</feature>
<evidence type="ECO:0000256" key="1">
    <source>
        <dbReference type="ARBA" id="ARBA00022737"/>
    </source>
</evidence>
<organism evidence="4 5">
    <name type="scientific">Trichogramma brassicae</name>
    <dbReference type="NCBI Taxonomy" id="86971"/>
    <lineage>
        <taxon>Eukaryota</taxon>
        <taxon>Metazoa</taxon>
        <taxon>Ecdysozoa</taxon>
        <taxon>Arthropoda</taxon>
        <taxon>Hexapoda</taxon>
        <taxon>Insecta</taxon>
        <taxon>Pterygota</taxon>
        <taxon>Neoptera</taxon>
        <taxon>Endopterygota</taxon>
        <taxon>Hymenoptera</taxon>
        <taxon>Apocrita</taxon>
        <taxon>Proctotrupomorpha</taxon>
        <taxon>Chalcidoidea</taxon>
        <taxon>Trichogrammatidae</taxon>
        <taxon>Trichogramma</taxon>
    </lineage>
</organism>
<sequence>MENHDACHCKSSDSTRQTLEEMDFERGIWFAAQNNDIERLKTLLKKGISPDIEDHSGYTALHYAARNGHTNICRELLDRGANVNAVTRSGKATALQRAATQGCINVIELLLKHNANPDMQDSDGFTALHRAVMSESVRAVKLLIPKTNLNLCDKLERTAKQLAEQKSLLNLFLEN</sequence>
<dbReference type="Pfam" id="PF00023">
    <property type="entry name" value="Ank"/>
    <property type="match status" value="1"/>
</dbReference>
<dbReference type="InterPro" id="IPR036770">
    <property type="entry name" value="Ankyrin_rpt-contain_sf"/>
</dbReference>
<accession>A0A6H5IGQ4</accession>
<gene>
    <name evidence="4" type="ORF">TBRA_LOCUS7554</name>
</gene>
<evidence type="ECO:0000313" key="4">
    <source>
        <dbReference type="EMBL" id="CAB0035666.1"/>
    </source>
</evidence>
<dbReference type="OrthoDB" id="9988580at2759"/>
<dbReference type="SMART" id="SM00248">
    <property type="entry name" value="ANK"/>
    <property type="match status" value="4"/>
</dbReference>
<dbReference type="Proteomes" id="UP000479190">
    <property type="component" value="Unassembled WGS sequence"/>
</dbReference>
<proteinExistence type="predicted"/>
<evidence type="ECO:0000256" key="3">
    <source>
        <dbReference type="PROSITE-ProRule" id="PRU00023"/>
    </source>
</evidence>
<evidence type="ECO:0000256" key="2">
    <source>
        <dbReference type="ARBA" id="ARBA00023043"/>
    </source>
</evidence>
<dbReference type="SUPFAM" id="SSF48403">
    <property type="entry name" value="Ankyrin repeat"/>
    <property type="match status" value="1"/>
</dbReference>
<dbReference type="EMBL" id="CADCXV010000795">
    <property type="protein sequence ID" value="CAB0035666.1"/>
    <property type="molecule type" value="Genomic_DNA"/>
</dbReference>
<dbReference type="Gene3D" id="1.25.40.20">
    <property type="entry name" value="Ankyrin repeat-containing domain"/>
    <property type="match status" value="2"/>
</dbReference>
<name>A0A6H5IGQ4_9HYME</name>
<dbReference type="Pfam" id="PF12796">
    <property type="entry name" value="Ank_2"/>
    <property type="match status" value="1"/>
</dbReference>
<dbReference type="PANTHER" id="PTHR24171:SF9">
    <property type="entry name" value="ANKYRIN REPEAT DOMAIN-CONTAINING PROTEIN 39"/>
    <property type="match status" value="1"/>
</dbReference>
<feature type="repeat" description="ANK" evidence="3">
    <location>
        <begin position="56"/>
        <end position="88"/>
    </location>
</feature>
<reference evidence="4 5" key="1">
    <citation type="submission" date="2020-02" db="EMBL/GenBank/DDBJ databases">
        <authorList>
            <person name="Ferguson B K."/>
        </authorList>
    </citation>
    <scope>NUCLEOTIDE SEQUENCE [LARGE SCALE GENOMIC DNA]</scope>
</reference>
<dbReference type="InterPro" id="IPR002110">
    <property type="entry name" value="Ankyrin_rpt"/>
</dbReference>
<dbReference type="PRINTS" id="PR01415">
    <property type="entry name" value="ANKYRIN"/>
</dbReference>
<keyword evidence="1" id="KW-0677">Repeat</keyword>
<evidence type="ECO:0000313" key="5">
    <source>
        <dbReference type="Proteomes" id="UP000479190"/>
    </source>
</evidence>
<dbReference type="AlphaFoldDB" id="A0A6H5IGQ4"/>
<protein>
    <submittedName>
        <fullName evidence="4">Uncharacterized protein</fullName>
    </submittedName>
</protein>
<dbReference type="PROSITE" id="PS50088">
    <property type="entry name" value="ANK_REPEAT"/>
    <property type="match status" value="2"/>
</dbReference>
<keyword evidence="2 3" id="KW-0040">ANK repeat</keyword>
<dbReference type="PANTHER" id="PTHR24171">
    <property type="entry name" value="ANKYRIN REPEAT DOMAIN-CONTAINING PROTEIN 39-RELATED"/>
    <property type="match status" value="1"/>
</dbReference>
<dbReference type="PROSITE" id="PS50297">
    <property type="entry name" value="ANK_REP_REGION"/>
    <property type="match status" value="2"/>
</dbReference>
<keyword evidence="5" id="KW-1185">Reference proteome</keyword>